<evidence type="ECO:0000313" key="2">
    <source>
        <dbReference type="Proteomes" id="UP000711407"/>
    </source>
</evidence>
<dbReference type="EMBL" id="DYXT01000002">
    <property type="protein sequence ID" value="HJE38158.1"/>
    <property type="molecule type" value="Genomic_DNA"/>
</dbReference>
<dbReference type="PROSITE" id="PS51352">
    <property type="entry name" value="THIOREDOXIN_2"/>
    <property type="match status" value="1"/>
</dbReference>
<name>A0A4Q0U9E0_9BACT</name>
<evidence type="ECO:0000313" key="1">
    <source>
        <dbReference type="EMBL" id="HJE38158.1"/>
    </source>
</evidence>
<dbReference type="Gene3D" id="3.40.30.10">
    <property type="entry name" value="Glutaredoxin"/>
    <property type="match status" value="1"/>
</dbReference>
<reference evidence="1" key="1">
    <citation type="journal article" date="2021" name="PeerJ">
        <title>Extensive microbial diversity within the chicken gut microbiome revealed by metagenomics and culture.</title>
        <authorList>
            <person name="Gilroy R."/>
            <person name="Ravi A."/>
            <person name="Getino M."/>
            <person name="Pursley I."/>
            <person name="Horton D.L."/>
            <person name="Alikhan N.F."/>
            <person name="Baker D."/>
            <person name="Gharbi K."/>
            <person name="Hall N."/>
            <person name="Watson M."/>
            <person name="Adriaenssens E.M."/>
            <person name="Foster-Nyarko E."/>
            <person name="Jarju S."/>
            <person name="Secka A."/>
            <person name="Antonio M."/>
            <person name="Oren A."/>
            <person name="Chaudhuri R.R."/>
            <person name="La Ragione R."/>
            <person name="Hildebrand F."/>
            <person name="Pallen M.J."/>
        </authorList>
    </citation>
    <scope>NUCLEOTIDE SEQUENCE</scope>
    <source>
        <strain evidence="1">4100</strain>
    </source>
</reference>
<gene>
    <name evidence="1" type="ORF">K8V47_00110</name>
</gene>
<dbReference type="InterPro" id="IPR013766">
    <property type="entry name" value="Thioredoxin_domain"/>
</dbReference>
<dbReference type="SUPFAM" id="SSF52833">
    <property type="entry name" value="Thioredoxin-like"/>
    <property type="match status" value="1"/>
</dbReference>
<reference evidence="1" key="2">
    <citation type="submission" date="2021-09" db="EMBL/GenBank/DDBJ databases">
        <authorList>
            <person name="Gilroy R."/>
        </authorList>
    </citation>
    <scope>NUCLEOTIDE SEQUENCE</scope>
    <source>
        <strain evidence="1">4100</strain>
    </source>
</reference>
<comment type="caution">
    <text evidence="1">The sequence shown here is derived from an EMBL/GenBank/DDBJ whole genome shotgun (WGS) entry which is preliminary data.</text>
</comment>
<sequence>MIRTLKITALFAVITLTLAANTSRMVDAAPGQIAPDFKITSSTDKTDDSASPSFFISDLKGEYVLINFWSTTDAASRVAAGTYDQLMKANDFGGRLNLLNLNLDGNKALFDAIVRQDGLDTAMQYHLDGEAAQELTKLYHLDEGLRALLIDPSGKIVAINPTPADLTALEIV</sequence>
<dbReference type="InterPro" id="IPR036249">
    <property type="entry name" value="Thioredoxin-like_sf"/>
</dbReference>
<proteinExistence type="predicted"/>
<protein>
    <submittedName>
        <fullName evidence="1">Uncharacterized protein</fullName>
    </submittedName>
</protein>
<organism evidence="1 2">
    <name type="scientific">Candidatus Amulumruptor caecigallinarius</name>
    <dbReference type="NCBI Taxonomy" id="2109911"/>
    <lineage>
        <taxon>Bacteria</taxon>
        <taxon>Pseudomonadati</taxon>
        <taxon>Bacteroidota</taxon>
        <taxon>Bacteroidia</taxon>
        <taxon>Bacteroidales</taxon>
        <taxon>Muribaculaceae</taxon>
        <taxon>Candidatus Amulumruptor</taxon>
    </lineage>
</organism>
<dbReference type="AlphaFoldDB" id="A0A4Q0U9E0"/>
<accession>A0A4Q0U9E0</accession>
<dbReference type="Proteomes" id="UP000711407">
    <property type="component" value="Unassembled WGS sequence"/>
</dbReference>